<dbReference type="AlphaFoldDB" id="A0A0C3LN79"/>
<evidence type="ECO:0000313" key="1">
    <source>
        <dbReference type="EMBL" id="KIO17606.1"/>
    </source>
</evidence>
<reference evidence="3" key="2">
    <citation type="submission" date="2015-01" db="EMBL/GenBank/DDBJ databases">
        <title>Evolutionary Origins and Diversification of the Mycorrhizal Mutualists.</title>
        <authorList>
            <consortium name="DOE Joint Genome Institute"/>
            <consortium name="Mycorrhizal Genomics Consortium"/>
            <person name="Kohler A."/>
            <person name="Kuo A."/>
            <person name="Nagy L.G."/>
            <person name="Floudas D."/>
            <person name="Copeland A."/>
            <person name="Barry K.W."/>
            <person name="Cichocki N."/>
            <person name="Veneault-Fourrey C."/>
            <person name="LaButti K."/>
            <person name="Lindquist E.A."/>
            <person name="Lipzen A."/>
            <person name="Lundell T."/>
            <person name="Morin E."/>
            <person name="Murat C."/>
            <person name="Riley R."/>
            <person name="Ohm R."/>
            <person name="Sun H."/>
            <person name="Tunlid A."/>
            <person name="Henrissat B."/>
            <person name="Grigoriev I.V."/>
            <person name="Hibbett D.S."/>
            <person name="Martin F."/>
        </authorList>
    </citation>
    <scope>NUCLEOTIDE SEQUENCE [LARGE SCALE GENOMIC DNA]</scope>
    <source>
        <strain evidence="1 3">MUT 4182</strain>
    </source>
</reference>
<sequence>MEPGKLSGVPKTVFGPEIGRYAGLAQTRTRFTHSLRTTSVLCNMKNLQLHPADDTKPQSSIKLVNGSDF</sequence>
<evidence type="ECO:0000313" key="3">
    <source>
        <dbReference type="Proteomes" id="UP000054248"/>
    </source>
</evidence>
<gene>
    <name evidence="2" type="ORF">M407DRAFT_245049</name>
    <name evidence="1" type="ORF">M407DRAFT_246693</name>
</gene>
<accession>A0A0C3LN79</accession>
<dbReference type="HOGENOM" id="CLU_2777749_0_0_1"/>
<dbReference type="Proteomes" id="UP000054248">
    <property type="component" value="Unassembled WGS sequence"/>
</dbReference>
<name>A0A0C3LN79_9AGAM</name>
<organism evidence="2 3">
    <name type="scientific">Tulasnella calospora MUT 4182</name>
    <dbReference type="NCBI Taxonomy" id="1051891"/>
    <lineage>
        <taxon>Eukaryota</taxon>
        <taxon>Fungi</taxon>
        <taxon>Dikarya</taxon>
        <taxon>Basidiomycota</taxon>
        <taxon>Agaricomycotina</taxon>
        <taxon>Agaricomycetes</taxon>
        <taxon>Cantharellales</taxon>
        <taxon>Tulasnellaceae</taxon>
        <taxon>Tulasnella</taxon>
    </lineage>
</organism>
<evidence type="ECO:0000313" key="2">
    <source>
        <dbReference type="EMBL" id="KIO22792.1"/>
    </source>
</evidence>
<reference evidence="2 3" key="1">
    <citation type="submission" date="2014-04" db="EMBL/GenBank/DDBJ databases">
        <authorList>
            <consortium name="DOE Joint Genome Institute"/>
            <person name="Kuo A."/>
            <person name="Girlanda M."/>
            <person name="Perotto S."/>
            <person name="Kohler A."/>
            <person name="Nagy L.G."/>
            <person name="Floudas D."/>
            <person name="Copeland A."/>
            <person name="Barry K.W."/>
            <person name="Cichocki N."/>
            <person name="Veneault-Fourrey C."/>
            <person name="LaButti K."/>
            <person name="Lindquist E.A."/>
            <person name="Lipzen A."/>
            <person name="Lundell T."/>
            <person name="Morin E."/>
            <person name="Murat C."/>
            <person name="Sun H."/>
            <person name="Tunlid A."/>
            <person name="Henrissat B."/>
            <person name="Grigoriev I.V."/>
            <person name="Hibbett D.S."/>
            <person name="Martin F."/>
            <person name="Nordberg H.P."/>
            <person name="Cantor M.N."/>
            <person name="Hua S.X."/>
        </authorList>
    </citation>
    <scope>NUCLEOTIDE SEQUENCE [LARGE SCALE GENOMIC DNA]</scope>
    <source>
        <strain evidence="2 3">MUT 4182</strain>
    </source>
</reference>
<dbReference type="EMBL" id="KN823363">
    <property type="protein sequence ID" value="KIO17606.1"/>
    <property type="molecule type" value="Genomic_DNA"/>
</dbReference>
<protein>
    <submittedName>
        <fullName evidence="2">Uncharacterized protein</fullName>
    </submittedName>
</protein>
<keyword evidence="3" id="KW-1185">Reference proteome</keyword>
<reference evidence="2" key="3">
    <citation type="submission" date="2015-02" db="EMBL/GenBank/DDBJ databases">
        <title>Evolutionary Origins and Diversification of the Mycorrhizal Mutualists.</title>
        <authorList>
            <consortium name="DOE Joint Genome Institute"/>
            <consortium name="Mycorrhizal Genomics Consortium"/>
            <person name="Kohler A."/>
            <person name="Kuo A."/>
            <person name="Nagy L.G."/>
            <person name="Floudas D."/>
            <person name="Copeland A."/>
            <person name="Barry K.W."/>
            <person name="Cichocki N."/>
            <person name="Veneault-Fourrey C."/>
            <person name="LaButti K."/>
            <person name="Lindquist E.A."/>
            <person name="Lipzen A."/>
            <person name="Lundell T."/>
            <person name="Morin E."/>
            <person name="Murat C."/>
            <person name="Riley R."/>
            <person name="Ohm R."/>
            <person name="Sun H."/>
            <person name="Tunlid A."/>
            <person name="Henrissat B."/>
            <person name="Grigoriev I.V."/>
            <person name="Hibbett D.S."/>
            <person name="Martin F."/>
        </authorList>
    </citation>
    <scope>NUCLEOTIDE SEQUENCE</scope>
    <source>
        <strain evidence="2">MUT 4182</strain>
    </source>
</reference>
<proteinExistence type="predicted"/>
<dbReference type="EMBL" id="KN823101">
    <property type="protein sequence ID" value="KIO22792.1"/>
    <property type="molecule type" value="Genomic_DNA"/>
</dbReference>